<dbReference type="GO" id="GO:0022857">
    <property type="term" value="F:transmembrane transporter activity"/>
    <property type="evidence" value="ECO:0007669"/>
    <property type="project" value="InterPro"/>
</dbReference>
<dbReference type="Gene3D" id="2.40.420.20">
    <property type="match status" value="1"/>
</dbReference>
<dbReference type="InterPro" id="IPR058626">
    <property type="entry name" value="MdtA-like_b-barrel"/>
</dbReference>
<dbReference type="InterPro" id="IPR058627">
    <property type="entry name" value="MdtA-like_C"/>
</dbReference>
<dbReference type="Proteomes" id="UP000191680">
    <property type="component" value="Unassembled WGS sequence"/>
</dbReference>
<dbReference type="PANTHER" id="PTHR30158:SF23">
    <property type="entry name" value="MULTIDRUG RESISTANCE PROTEIN MEXA"/>
    <property type="match status" value="1"/>
</dbReference>
<dbReference type="GO" id="GO:0005886">
    <property type="term" value="C:plasma membrane"/>
    <property type="evidence" value="ECO:0007669"/>
    <property type="project" value="TreeGrafter"/>
</dbReference>
<gene>
    <name evidence="6" type="ORF">BUL40_02035</name>
</gene>
<evidence type="ECO:0000256" key="1">
    <source>
        <dbReference type="ARBA" id="ARBA00004196"/>
    </source>
</evidence>
<comment type="similarity">
    <text evidence="2">Belongs to the membrane fusion protein (MFP) (TC 8.A.1) family.</text>
</comment>
<dbReference type="Gene3D" id="2.40.50.100">
    <property type="match status" value="1"/>
</dbReference>
<protein>
    <submittedName>
        <fullName evidence="6">Efflux transporter periplasmic adaptor subunit</fullName>
    </submittedName>
</protein>
<comment type="subcellular location">
    <subcellularLocation>
        <location evidence="1">Cell envelope</location>
    </subcellularLocation>
</comment>
<dbReference type="Pfam" id="PF25944">
    <property type="entry name" value="Beta-barrel_RND"/>
    <property type="match status" value="1"/>
</dbReference>
<dbReference type="SUPFAM" id="SSF111369">
    <property type="entry name" value="HlyD-like secretion proteins"/>
    <property type="match status" value="1"/>
</dbReference>
<keyword evidence="7" id="KW-1185">Reference proteome</keyword>
<dbReference type="GO" id="GO:0030313">
    <property type="term" value="C:cell envelope"/>
    <property type="evidence" value="ECO:0007669"/>
    <property type="project" value="UniProtKB-SubCell"/>
</dbReference>
<dbReference type="OrthoDB" id="9801814at2"/>
<dbReference type="EMBL" id="MTBC01000001">
    <property type="protein sequence ID" value="OQD44354.1"/>
    <property type="molecule type" value="Genomic_DNA"/>
</dbReference>
<dbReference type="Pfam" id="PF25967">
    <property type="entry name" value="RND-MFP_C"/>
    <property type="match status" value="1"/>
</dbReference>
<evidence type="ECO:0000313" key="7">
    <source>
        <dbReference type="Proteomes" id="UP000191680"/>
    </source>
</evidence>
<evidence type="ECO:0000256" key="2">
    <source>
        <dbReference type="ARBA" id="ARBA00009477"/>
    </source>
</evidence>
<comment type="caution">
    <text evidence="6">The sequence shown here is derived from an EMBL/GenBank/DDBJ whole genome shotgun (WGS) entry which is preliminary data.</text>
</comment>
<name>A0A1V6LVZ2_9FLAO</name>
<accession>A0A1V6LVZ2</accession>
<dbReference type="Pfam" id="PF25917">
    <property type="entry name" value="BSH_RND"/>
    <property type="match status" value="1"/>
</dbReference>
<organism evidence="6 7">
    <name type="scientific">Croceivirga radicis</name>
    <dbReference type="NCBI Taxonomy" id="1929488"/>
    <lineage>
        <taxon>Bacteria</taxon>
        <taxon>Pseudomonadati</taxon>
        <taxon>Bacteroidota</taxon>
        <taxon>Flavobacteriia</taxon>
        <taxon>Flavobacteriales</taxon>
        <taxon>Flavobacteriaceae</taxon>
        <taxon>Croceivirga</taxon>
    </lineage>
</organism>
<evidence type="ECO:0000259" key="3">
    <source>
        <dbReference type="Pfam" id="PF25917"/>
    </source>
</evidence>
<dbReference type="PANTHER" id="PTHR30158">
    <property type="entry name" value="ACRA/E-RELATED COMPONENT OF DRUG EFFLUX TRANSPORTER"/>
    <property type="match status" value="1"/>
</dbReference>
<feature type="domain" description="Multidrug resistance protein MdtA-like beta-barrel" evidence="4">
    <location>
        <begin position="197"/>
        <end position="279"/>
    </location>
</feature>
<feature type="domain" description="Multidrug resistance protein MdtA-like barrel-sandwich hybrid" evidence="3">
    <location>
        <begin position="60"/>
        <end position="187"/>
    </location>
</feature>
<dbReference type="Gene3D" id="2.40.30.170">
    <property type="match status" value="1"/>
</dbReference>
<proteinExistence type="inferred from homology"/>
<dbReference type="GO" id="GO:0046677">
    <property type="term" value="P:response to antibiotic"/>
    <property type="evidence" value="ECO:0007669"/>
    <property type="project" value="TreeGrafter"/>
</dbReference>
<evidence type="ECO:0000313" key="6">
    <source>
        <dbReference type="EMBL" id="OQD44354.1"/>
    </source>
</evidence>
<dbReference type="InterPro" id="IPR058625">
    <property type="entry name" value="MdtA-like_BSH"/>
</dbReference>
<dbReference type="NCBIfam" id="TIGR01730">
    <property type="entry name" value="RND_mfp"/>
    <property type="match status" value="1"/>
</dbReference>
<feature type="domain" description="Multidrug resistance protein MdtA-like C-terminal permuted SH3" evidence="5">
    <location>
        <begin position="286"/>
        <end position="345"/>
    </location>
</feature>
<dbReference type="RefSeq" id="WP_080317862.1">
    <property type="nucleotide sequence ID" value="NZ_MTBC01000001.1"/>
</dbReference>
<dbReference type="PROSITE" id="PS51257">
    <property type="entry name" value="PROKAR_LIPOPROTEIN"/>
    <property type="match status" value="1"/>
</dbReference>
<dbReference type="Gene3D" id="1.10.287.470">
    <property type="entry name" value="Helix hairpin bin"/>
    <property type="match status" value="1"/>
</dbReference>
<sequence length="358" mass="39023">MNVRTIYTVLASLVLFFSCKEDKNGAPPQQSAPSLKVTQLKKQDVTTYDLYSTSLEGKQNVEIRPKVSGFVQEIYVEEGQQVKKGQLLFKLETESLTQDANAAKAAVNAAQVEVDKLKPLVEKNIISNVQLETAKAQLEQAKSSYQSVTANIGYSRVTSPVNGYIGNIPFKVGTLVSATTTTPLTTVSDISEVRAYFSLNEKELLAIKQRVAKEGRTIDVNRAPEVELIMVNGEPYEHKGKIAMVNNIINSTTGSVTLRADFKNPDLILSSGSTGEIKIPAERKDVFVIPMTATVDLQGNKMVYVVGDDNTVTSKPITIIDQTQENYIVTGGFEEGDTLVIEGVSKLKSGQKIAPITK</sequence>
<evidence type="ECO:0000259" key="4">
    <source>
        <dbReference type="Pfam" id="PF25944"/>
    </source>
</evidence>
<dbReference type="InterPro" id="IPR006143">
    <property type="entry name" value="RND_pump_MFP"/>
</dbReference>
<reference evidence="6 7" key="1">
    <citation type="submission" date="2016-12" db="EMBL/GenBank/DDBJ databases">
        <authorList>
            <person name="Song W.-J."/>
            <person name="Kurnit D.M."/>
        </authorList>
    </citation>
    <scope>NUCLEOTIDE SEQUENCE [LARGE SCALE GENOMIC DNA]</scope>
    <source>
        <strain evidence="6 7">HSG9</strain>
    </source>
</reference>
<dbReference type="AlphaFoldDB" id="A0A1V6LVZ2"/>
<evidence type="ECO:0000259" key="5">
    <source>
        <dbReference type="Pfam" id="PF25967"/>
    </source>
</evidence>